<evidence type="ECO:0000313" key="9">
    <source>
        <dbReference type="Proteomes" id="UP001321249"/>
    </source>
</evidence>
<evidence type="ECO:0000313" key="6">
    <source>
        <dbReference type="EMBL" id="MDG0866461.1"/>
    </source>
</evidence>
<reference evidence="7" key="2">
    <citation type="journal article" date="2023" name="Nat. Commun.">
        <title>Cultivation of marine bacteria of the SAR202 clade.</title>
        <authorList>
            <person name="Lim Y."/>
            <person name="Seo J.H."/>
            <person name="Giovannoni S.J."/>
            <person name="Kang I."/>
            <person name="Cho J.C."/>
        </authorList>
    </citation>
    <scope>NUCLEOTIDE SEQUENCE</scope>
    <source>
        <strain evidence="7">JH1073</strain>
    </source>
</reference>
<name>A0AAJ6CUJ2_9CHLR</name>
<evidence type="ECO:0000256" key="4">
    <source>
        <dbReference type="ARBA" id="ARBA00048741"/>
    </source>
</evidence>
<keyword evidence="8" id="KW-1185">Reference proteome</keyword>
<dbReference type="RefSeq" id="WP_342822108.1">
    <property type="nucleotide sequence ID" value="NZ_CP046146.1"/>
</dbReference>
<dbReference type="PANTHER" id="PTHR43284:SF1">
    <property type="entry name" value="ASPARAGINE SYNTHETASE"/>
    <property type="match status" value="1"/>
</dbReference>
<protein>
    <recommendedName>
        <fullName evidence="2">asparagine synthase (glutamine-hydrolyzing)</fullName>
        <ecNumber evidence="2">6.3.5.4</ecNumber>
    </recommendedName>
</protein>
<evidence type="ECO:0000256" key="2">
    <source>
        <dbReference type="ARBA" id="ARBA00012737"/>
    </source>
</evidence>
<dbReference type="GO" id="GO:0004066">
    <property type="term" value="F:asparagine synthase (glutamine-hydrolyzing) activity"/>
    <property type="evidence" value="ECO:0007669"/>
    <property type="project" value="UniProtKB-EC"/>
</dbReference>
<dbReference type="PANTHER" id="PTHR43284">
    <property type="entry name" value="ASPARAGINE SYNTHETASE (GLUTAMINE-HYDROLYZING)"/>
    <property type="match status" value="1"/>
</dbReference>
<dbReference type="EMBL" id="CP046147">
    <property type="protein sequence ID" value="WFG38825.1"/>
    <property type="molecule type" value="Genomic_DNA"/>
</dbReference>
<dbReference type="Proteomes" id="UP001321249">
    <property type="component" value="Unassembled WGS sequence"/>
</dbReference>
<dbReference type="Gene3D" id="3.60.20.10">
    <property type="entry name" value="Glutamine Phosphoribosylpyrophosphate, subunit 1, domain 1"/>
    <property type="match status" value="1"/>
</dbReference>
<dbReference type="GO" id="GO:0006529">
    <property type="term" value="P:asparagine biosynthetic process"/>
    <property type="evidence" value="ECO:0007669"/>
    <property type="project" value="UniProtKB-KW"/>
</dbReference>
<keyword evidence="3" id="KW-0061">Asparagine biosynthesis</keyword>
<sequence>MTNEDQSKVLILGTKPRVAGRSKNVSSSITVYGSPSINGRTAKNSELDGLVSDPLVHARSFDGEFLVVTETSDTVQIINDRFAAHPLFYVIDGEQLVISFSYHELWKWLSRNNRLNIDPLAFYEFLHFQRLFGETTFDQSSKALTPATILTFDSQTRNLTTKRYWTPNFDKRSDGKQAIASDLAKAVKRSIATKISDAEAPSLLLSGGMDSRVVLGGFSPDQLPHCITVGELDNNEVDVARSLAELIGAEHSFVRRSSGHYTDILPTAVVTGGGMYSFQHGHFFDLDLPETDLVLHGHGFDYFFQGMYLPATRNKFLGRPTRSYSLDEITPSVAGQYTQEAKYRPKGTNPLTLLQPATADEAMGRIVSDLESVLEPIAGTTDDPYDRWDYLTTSAPGRHYTYLNLLSAGTLAEQRTIAFTNEIFDLYYSTPAKVRHGTTLLAETIKQLDPRLLTVRNANTNMRPDLSPNRLTFETWMRGLKRRVGLGGSGSTDPRASDRSWPTDYAIARDSESIRNRIENLATSDALDSLGIFDHSKLESLVKNVQNSNESGSSALLTLLTIDEFLTS</sequence>
<evidence type="ECO:0000259" key="5">
    <source>
        <dbReference type="Pfam" id="PF00733"/>
    </source>
</evidence>
<organism evidence="7 8">
    <name type="scientific">Candidatus Lucifugimonas marina</name>
    <dbReference type="NCBI Taxonomy" id="3038979"/>
    <lineage>
        <taxon>Bacteria</taxon>
        <taxon>Bacillati</taxon>
        <taxon>Chloroflexota</taxon>
        <taxon>Dehalococcoidia</taxon>
        <taxon>SAR202 cluster</taxon>
        <taxon>Candidatus Lucifugimonadales</taxon>
        <taxon>Candidatus Lucifugimonadaceae</taxon>
        <taxon>Candidatus Lucifugimonas</taxon>
    </lineage>
</organism>
<feature type="domain" description="Asparagine synthetase" evidence="5">
    <location>
        <begin position="183"/>
        <end position="325"/>
    </location>
</feature>
<dbReference type="Pfam" id="PF00733">
    <property type="entry name" value="Asn_synthase"/>
    <property type="match status" value="1"/>
</dbReference>
<reference evidence="8 9" key="1">
    <citation type="submission" date="2019-11" db="EMBL/GenBank/DDBJ databases">
        <authorList>
            <person name="Cho J.-C."/>
        </authorList>
    </citation>
    <scope>NUCLEOTIDE SEQUENCE [LARGE SCALE GENOMIC DNA]</scope>
    <source>
        <strain evidence="7 8">JH1073</strain>
        <strain evidence="6 9">JH702</strain>
    </source>
</reference>
<dbReference type="Proteomes" id="UP001219901">
    <property type="component" value="Chromosome"/>
</dbReference>
<keyword evidence="3" id="KW-0028">Amino-acid biosynthesis</keyword>
<reference evidence="8" key="3">
    <citation type="submission" date="2023-06" db="EMBL/GenBank/DDBJ databases">
        <title>Pangenomics reveal diversification of enzyme families and niche specialization in globally abundant SAR202 bacteria.</title>
        <authorList>
            <person name="Saw J.H.W."/>
        </authorList>
    </citation>
    <scope>NUCLEOTIDE SEQUENCE [LARGE SCALE GENOMIC DNA]</scope>
    <source>
        <strain evidence="8">JH1073</strain>
    </source>
</reference>
<dbReference type="SUPFAM" id="SSF52402">
    <property type="entry name" value="Adenine nucleotide alpha hydrolases-like"/>
    <property type="match status" value="1"/>
</dbReference>
<proteinExistence type="predicted"/>
<comment type="pathway">
    <text evidence="1">Amino-acid biosynthesis; L-asparagine biosynthesis; L-asparagine from L-aspartate (L-Gln route): step 1/1.</text>
</comment>
<dbReference type="EMBL" id="WMBE01000001">
    <property type="protein sequence ID" value="MDG0866461.1"/>
    <property type="molecule type" value="Genomic_DNA"/>
</dbReference>
<dbReference type="InterPro" id="IPR051786">
    <property type="entry name" value="ASN_synthetase/amidase"/>
</dbReference>
<dbReference type="InterPro" id="IPR029055">
    <property type="entry name" value="Ntn_hydrolases_N"/>
</dbReference>
<dbReference type="Gene3D" id="3.40.50.620">
    <property type="entry name" value="HUPs"/>
    <property type="match status" value="1"/>
</dbReference>
<evidence type="ECO:0000256" key="3">
    <source>
        <dbReference type="ARBA" id="ARBA00022888"/>
    </source>
</evidence>
<dbReference type="EC" id="6.3.5.4" evidence="2"/>
<evidence type="ECO:0000313" key="7">
    <source>
        <dbReference type="EMBL" id="WFG38825.1"/>
    </source>
</evidence>
<dbReference type="SUPFAM" id="SSF56235">
    <property type="entry name" value="N-terminal nucleophile aminohydrolases (Ntn hydrolases)"/>
    <property type="match status" value="1"/>
</dbReference>
<dbReference type="InterPro" id="IPR001962">
    <property type="entry name" value="Asn_synthase"/>
</dbReference>
<comment type="catalytic activity">
    <reaction evidence="4">
        <text>L-aspartate + L-glutamine + ATP + H2O = L-asparagine + L-glutamate + AMP + diphosphate + H(+)</text>
        <dbReference type="Rhea" id="RHEA:12228"/>
        <dbReference type="ChEBI" id="CHEBI:15377"/>
        <dbReference type="ChEBI" id="CHEBI:15378"/>
        <dbReference type="ChEBI" id="CHEBI:29985"/>
        <dbReference type="ChEBI" id="CHEBI:29991"/>
        <dbReference type="ChEBI" id="CHEBI:30616"/>
        <dbReference type="ChEBI" id="CHEBI:33019"/>
        <dbReference type="ChEBI" id="CHEBI:58048"/>
        <dbReference type="ChEBI" id="CHEBI:58359"/>
        <dbReference type="ChEBI" id="CHEBI:456215"/>
        <dbReference type="EC" id="6.3.5.4"/>
    </reaction>
</comment>
<accession>A0AAJ6CUJ2</accession>
<gene>
    <name evidence="6" type="ORF">GKO46_05160</name>
    <name evidence="7" type="ORF">GKO48_04100</name>
</gene>
<evidence type="ECO:0000313" key="8">
    <source>
        <dbReference type="Proteomes" id="UP001219901"/>
    </source>
</evidence>
<dbReference type="InterPro" id="IPR014729">
    <property type="entry name" value="Rossmann-like_a/b/a_fold"/>
</dbReference>
<evidence type="ECO:0000256" key="1">
    <source>
        <dbReference type="ARBA" id="ARBA00005187"/>
    </source>
</evidence>
<dbReference type="AlphaFoldDB" id="A0AAJ6CUJ2"/>